<feature type="chain" id="PRO_5039695441" evidence="3">
    <location>
        <begin position="23"/>
        <end position="350"/>
    </location>
</feature>
<accession>A0A0R1XHV9</accession>
<feature type="domain" description="Mannosyl-glycoprotein endo-beta-N-acetylglucosamidase-like" evidence="4">
    <location>
        <begin position="46"/>
        <end position="207"/>
    </location>
</feature>
<dbReference type="Gene3D" id="4.10.80.30">
    <property type="entry name" value="DNA polymerase, domain 6"/>
    <property type="match status" value="1"/>
</dbReference>
<evidence type="ECO:0000256" key="1">
    <source>
        <dbReference type="ARBA" id="ARBA00010266"/>
    </source>
</evidence>
<dbReference type="AlphaFoldDB" id="A0A0R1XHV9"/>
<dbReference type="PATRIC" id="fig|1122147.4.peg.1096"/>
<dbReference type="GO" id="GO:0004040">
    <property type="term" value="F:amidase activity"/>
    <property type="evidence" value="ECO:0007669"/>
    <property type="project" value="InterPro"/>
</dbReference>
<name>A0A0R1XHV9_9LACO</name>
<dbReference type="Proteomes" id="UP000050949">
    <property type="component" value="Unassembled WGS sequence"/>
</dbReference>
<evidence type="ECO:0000256" key="3">
    <source>
        <dbReference type="SAM" id="SignalP"/>
    </source>
</evidence>
<feature type="signal peptide" evidence="3">
    <location>
        <begin position="1"/>
        <end position="22"/>
    </location>
</feature>
<dbReference type="eggNOG" id="COG1705">
    <property type="taxonomic scope" value="Bacteria"/>
</dbReference>
<evidence type="ECO:0000256" key="2">
    <source>
        <dbReference type="ARBA" id="ARBA00022801"/>
    </source>
</evidence>
<reference evidence="5 6" key="1">
    <citation type="journal article" date="2015" name="Genome Announc.">
        <title>Expanding the biotechnology potential of lactobacilli through comparative genomics of 213 strains and associated genera.</title>
        <authorList>
            <person name="Sun Z."/>
            <person name="Harris H.M."/>
            <person name="McCann A."/>
            <person name="Guo C."/>
            <person name="Argimon S."/>
            <person name="Zhang W."/>
            <person name="Yang X."/>
            <person name="Jeffery I.B."/>
            <person name="Cooney J.C."/>
            <person name="Kagawa T.F."/>
            <person name="Liu W."/>
            <person name="Song Y."/>
            <person name="Salvetti E."/>
            <person name="Wrobel A."/>
            <person name="Rasinkangas P."/>
            <person name="Parkhill J."/>
            <person name="Rea M.C."/>
            <person name="O'Sullivan O."/>
            <person name="Ritari J."/>
            <person name="Douillard F.P."/>
            <person name="Paul Ross R."/>
            <person name="Yang R."/>
            <person name="Briner A.E."/>
            <person name="Felis G.E."/>
            <person name="de Vos W.M."/>
            <person name="Barrangou R."/>
            <person name="Klaenhammer T.R."/>
            <person name="Caufield P.W."/>
            <person name="Cui Y."/>
            <person name="Zhang H."/>
            <person name="O'Toole P.W."/>
        </authorList>
    </citation>
    <scope>NUCLEOTIDE SEQUENCE [LARGE SCALE GENOMIC DNA]</scope>
    <source>
        <strain evidence="5 6">DSM 16991</strain>
    </source>
</reference>
<dbReference type="PANTHER" id="PTHR33308">
    <property type="entry name" value="PEPTIDOGLYCAN HYDROLASE FLGJ"/>
    <property type="match status" value="1"/>
</dbReference>
<sequence>MKLKKLLVAGALAAVVGTTASAVPQVKVNAAVDTSAAAGQPVTAAATLATAQQRQFVLSIANQAMATAQPNGLYTSVMMAQAILESGYGSSQLSLPPYYNLFGIKGDYNGASVTFPTLEWDKNAGKYVTVQAAFRQYPNFTASFQDNADKLRNGVSWDPVRYQGTWIENTTSYQDATAALTGTYATAPDYGTKLNRVITNWNLTQYDTQYTAINAAIYAGPNGATVYDDFTSNGTSTGRVLPAGSAWKAMRSVNLNGVLWYNLGGNQWVQGNDVTLTQPGSVTSLRGVGQINYVPGYGIAIWTNNGHVIPGRYLQHGTRWQLYQRKIYNGRVWYNLGGDQWIDSQYIILR</sequence>
<keyword evidence="3" id="KW-0732">Signal</keyword>
<dbReference type="InterPro" id="IPR002901">
    <property type="entry name" value="MGlyc_endo_b_GlcNAc-like_dom"/>
</dbReference>
<dbReference type="InterPro" id="IPR051056">
    <property type="entry name" value="Glycosyl_Hydrolase_73"/>
</dbReference>
<dbReference type="SMART" id="SM00047">
    <property type="entry name" value="LYZ2"/>
    <property type="match status" value="1"/>
</dbReference>
<dbReference type="Gene3D" id="1.10.530.10">
    <property type="match status" value="1"/>
</dbReference>
<proteinExistence type="inferred from homology"/>
<organism evidence="5 6">
    <name type="scientific">Schleiferilactobacillus harbinensis DSM 16991</name>
    <dbReference type="NCBI Taxonomy" id="1122147"/>
    <lineage>
        <taxon>Bacteria</taxon>
        <taxon>Bacillati</taxon>
        <taxon>Bacillota</taxon>
        <taxon>Bacilli</taxon>
        <taxon>Lactobacillales</taxon>
        <taxon>Lactobacillaceae</taxon>
        <taxon>Schleiferilactobacillus</taxon>
    </lineage>
</organism>
<keyword evidence="2" id="KW-0378">Hydrolase</keyword>
<dbReference type="OrthoDB" id="2155627at2"/>
<evidence type="ECO:0000313" key="5">
    <source>
        <dbReference type="EMBL" id="KRM29101.1"/>
    </source>
</evidence>
<evidence type="ECO:0000259" key="4">
    <source>
        <dbReference type="SMART" id="SM00047"/>
    </source>
</evidence>
<comment type="caution">
    <text evidence="5">The sequence shown here is derived from an EMBL/GenBank/DDBJ whole genome shotgun (WGS) entry which is preliminary data.</text>
</comment>
<comment type="similarity">
    <text evidence="1">Belongs to the glycosyl hydrolase 73 family.</text>
</comment>
<dbReference type="EMBL" id="AZFW01000018">
    <property type="protein sequence ID" value="KRM29101.1"/>
    <property type="molecule type" value="Genomic_DNA"/>
</dbReference>
<dbReference type="RefSeq" id="WP_051225405.1">
    <property type="nucleotide sequence ID" value="NZ_AUEH01000043.1"/>
</dbReference>
<evidence type="ECO:0000313" key="6">
    <source>
        <dbReference type="Proteomes" id="UP000050949"/>
    </source>
</evidence>
<gene>
    <name evidence="5" type="ORF">FC91_GL001058</name>
</gene>
<protein>
    <submittedName>
        <fullName evidence="5">Mannosyl-glycoprotein endo-beta-N-acetylglucosaminidase</fullName>
    </submittedName>
</protein>
<dbReference type="Pfam" id="PF01832">
    <property type="entry name" value="Glucosaminidase"/>
    <property type="match status" value="1"/>
</dbReference>
<dbReference type="PANTHER" id="PTHR33308:SF9">
    <property type="entry name" value="PEPTIDOGLYCAN HYDROLASE FLGJ"/>
    <property type="match status" value="1"/>
</dbReference>